<feature type="transmembrane region" description="Helical" evidence="9">
    <location>
        <begin position="121"/>
        <end position="140"/>
    </location>
</feature>
<evidence type="ECO:0000313" key="10">
    <source>
        <dbReference type="EMBL" id="MFD2762158.1"/>
    </source>
</evidence>
<dbReference type="InterPro" id="IPR001463">
    <property type="entry name" value="Na/Ala_symport"/>
</dbReference>
<gene>
    <name evidence="10" type="ORF">ACFSUO_14465</name>
</gene>
<keyword evidence="11" id="KW-1185">Reference proteome</keyword>
<proteinExistence type="inferred from homology"/>
<reference evidence="11" key="1">
    <citation type="journal article" date="2019" name="Int. J. Syst. Evol. Microbiol.">
        <title>The Global Catalogue of Microorganisms (GCM) 10K type strain sequencing project: providing services to taxonomists for standard genome sequencing and annotation.</title>
        <authorList>
            <consortium name="The Broad Institute Genomics Platform"/>
            <consortium name="The Broad Institute Genome Sequencing Center for Infectious Disease"/>
            <person name="Wu L."/>
            <person name="Ma J."/>
        </authorList>
    </citation>
    <scope>NUCLEOTIDE SEQUENCE [LARGE SCALE GENOMIC DNA]</scope>
    <source>
        <strain evidence="11">TISTR 1535</strain>
    </source>
</reference>
<keyword evidence="7 9" id="KW-1133">Transmembrane helix</keyword>
<feature type="transmembrane region" description="Helical" evidence="9">
    <location>
        <begin position="51"/>
        <end position="78"/>
    </location>
</feature>
<evidence type="ECO:0000256" key="5">
    <source>
        <dbReference type="ARBA" id="ARBA00022692"/>
    </source>
</evidence>
<keyword evidence="4" id="KW-1003">Cell membrane</keyword>
<dbReference type="PANTHER" id="PTHR30330:SF3">
    <property type="entry name" value="TRANSCRIPTIONAL REGULATOR, LRP FAMILY"/>
    <property type="match status" value="1"/>
</dbReference>
<keyword evidence="3" id="KW-0813">Transport</keyword>
<organism evidence="10 11">
    <name type="scientific">Lentibacillus juripiscarius</name>
    <dbReference type="NCBI Taxonomy" id="257446"/>
    <lineage>
        <taxon>Bacteria</taxon>
        <taxon>Bacillati</taxon>
        <taxon>Bacillota</taxon>
        <taxon>Bacilli</taxon>
        <taxon>Bacillales</taxon>
        <taxon>Bacillaceae</taxon>
        <taxon>Lentibacillus</taxon>
    </lineage>
</organism>
<dbReference type="PANTHER" id="PTHR30330">
    <property type="entry name" value="AGSS FAMILY TRANSPORTER, SODIUM-ALANINE"/>
    <property type="match status" value="1"/>
</dbReference>
<keyword evidence="5 9" id="KW-0812">Transmembrane</keyword>
<comment type="subcellular location">
    <subcellularLocation>
        <location evidence="1">Cell membrane</location>
        <topology evidence="1">Multi-pass membrane protein</topology>
    </subcellularLocation>
</comment>
<evidence type="ECO:0000256" key="6">
    <source>
        <dbReference type="ARBA" id="ARBA00022847"/>
    </source>
</evidence>
<accession>A0ABW5V7Y1</accession>
<name>A0ABW5V7Y1_9BACI</name>
<dbReference type="EMBL" id="JBHUNA010000038">
    <property type="protein sequence ID" value="MFD2762158.1"/>
    <property type="molecule type" value="Genomic_DNA"/>
</dbReference>
<comment type="caution">
    <text evidence="10">The sequence shown here is derived from an EMBL/GenBank/DDBJ whole genome shotgun (WGS) entry which is preliminary data.</text>
</comment>
<evidence type="ECO:0000256" key="4">
    <source>
        <dbReference type="ARBA" id="ARBA00022475"/>
    </source>
</evidence>
<dbReference type="Pfam" id="PF01235">
    <property type="entry name" value="Na_Ala_symp"/>
    <property type="match status" value="1"/>
</dbReference>
<dbReference type="PRINTS" id="PR00175">
    <property type="entry name" value="NAALASMPORT"/>
</dbReference>
<sequence length="163" mass="17898">MGKCRVFLKVIIDTMVVCTMTALVIITTGAWTKVGPDNAADMVPNAFASLFGSSLAGSLISVILFFFVITTVLIIIYYGEKQAEFLFGHRFSIVMRGVYLAAIVLGAIGGLQFIWQFLDLLLAMIALPNMIAVVLLSKQVKSITDDYFKKNHKQTAGKKQNII</sequence>
<evidence type="ECO:0000256" key="9">
    <source>
        <dbReference type="SAM" id="Phobius"/>
    </source>
</evidence>
<evidence type="ECO:0000256" key="3">
    <source>
        <dbReference type="ARBA" id="ARBA00022448"/>
    </source>
</evidence>
<keyword evidence="6" id="KW-0769">Symport</keyword>
<dbReference type="RefSeq" id="WP_382395381.1">
    <property type="nucleotide sequence ID" value="NZ_JBHUNA010000038.1"/>
</dbReference>
<evidence type="ECO:0000256" key="8">
    <source>
        <dbReference type="ARBA" id="ARBA00023136"/>
    </source>
</evidence>
<evidence type="ECO:0000256" key="2">
    <source>
        <dbReference type="ARBA" id="ARBA00009261"/>
    </source>
</evidence>
<comment type="similarity">
    <text evidence="2">Belongs to the alanine or glycine:cation symporter (AGCS) (TC 2.A.25) family.</text>
</comment>
<evidence type="ECO:0000256" key="1">
    <source>
        <dbReference type="ARBA" id="ARBA00004651"/>
    </source>
</evidence>
<dbReference type="Proteomes" id="UP001597502">
    <property type="component" value="Unassembled WGS sequence"/>
</dbReference>
<feature type="transmembrane region" description="Helical" evidence="9">
    <location>
        <begin position="7"/>
        <end position="31"/>
    </location>
</feature>
<evidence type="ECO:0000313" key="11">
    <source>
        <dbReference type="Proteomes" id="UP001597502"/>
    </source>
</evidence>
<keyword evidence="8 9" id="KW-0472">Membrane</keyword>
<evidence type="ECO:0000256" key="7">
    <source>
        <dbReference type="ARBA" id="ARBA00022989"/>
    </source>
</evidence>
<feature type="transmembrane region" description="Helical" evidence="9">
    <location>
        <begin position="98"/>
        <end position="115"/>
    </location>
</feature>
<protein>
    <submittedName>
        <fullName evidence="10">Alanine:cation symporter family protein</fullName>
    </submittedName>
</protein>